<dbReference type="Proteomes" id="UP000295252">
    <property type="component" value="Unassembled WGS sequence"/>
</dbReference>
<proteinExistence type="predicted"/>
<dbReference type="AlphaFoldDB" id="A0A068VA90"/>
<name>A0A068VA90_COFCA</name>
<evidence type="ECO:0000313" key="1">
    <source>
        <dbReference type="EMBL" id="CDP17479.1"/>
    </source>
</evidence>
<reference evidence="2" key="1">
    <citation type="journal article" date="2014" name="Science">
        <title>The coffee genome provides insight into the convergent evolution of caffeine biosynthesis.</title>
        <authorList>
            <person name="Denoeud F."/>
            <person name="Carretero-Paulet L."/>
            <person name="Dereeper A."/>
            <person name="Droc G."/>
            <person name="Guyot R."/>
            <person name="Pietrella M."/>
            <person name="Zheng C."/>
            <person name="Alberti A."/>
            <person name="Anthony F."/>
            <person name="Aprea G."/>
            <person name="Aury J.M."/>
            <person name="Bento P."/>
            <person name="Bernard M."/>
            <person name="Bocs S."/>
            <person name="Campa C."/>
            <person name="Cenci A."/>
            <person name="Combes M.C."/>
            <person name="Crouzillat D."/>
            <person name="Da Silva C."/>
            <person name="Daddiego L."/>
            <person name="De Bellis F."/>
            <person name="Dussert S."/>
            <person name="Garsmeur O."/>
            <person name="Gayraud T."/>
            <person name="Guignon V."/>
            <person name="Jahn K."/>
            <person name="Jamilloux V."/>
            <person name="Joet T."/>
            <person name="Labadie K."/>
            <person name="Lan T."/>
            <person name="Leclercq J."/>
            <person name="Lepelley M."/>
            <person name="Leroy T."/>
            <person name="Li L.T."/>
            <person name="Librado P."/>
            <person name="Lopez L."/>
            <person name="Munoz A."/>
            <person name="Noel B."/>
            <person name="Pallavicini A."/>
            <person name="Perrotta G."/>
            <person name="Poncet V."/>
            <person name="Pot D."/>
            <person name="Priyono X."/>
            <person name="Rigoreau M."/>
            <person name="Rouard M."/>
            <person name="Rozas J."/>
            <person name="Tranchant-Dubreuil C."/>
            <person name="VanBuren R."/>
            <person name="Zhang Q."/>
            <person name="Andrade A.C."/>
            <person name="Argout X."/>
            <person name="Bertrand B."/>
            <person name="de Kochko A."/>
            <person name="Graziosi G."/>
            <person name="Henry R.J."/>
            <person name="Jayarama X."/>
            <person name="Ming R."/>
            <person name="Nagai C."/>
            <person name="Rounsley S."/>
            <person name="Sankoff D."/>
            <person name="Giuliano G."/>
            <person name="Albert V.A."/>
            <person name="Wincker P."/>
            <person name="Lashermes P."/>
        </authorList>
    </citation>
    <scope>NUCLEOTIDE SEQUENCE [LARGE SCALE GENOMIC DNA]</scope>
    <source>
        <strain evidence="2">cv. DH200-94</strain>
    </source>
</reference>
<sequence>MPQPLTFLSFLVSYQSTLQPSVFTSAPPQLLHLQTSLFSSSSGLLDLQFLKSQTLKLYKCNANANLHIKTCFSIRRKCTYSEPA</sequence>
<gene>
    <name evidence="1" type="ORF">GSCOC_T00001847001</name>
</gene>
<organism evidence="1 2">
    <name type="scientific">Coffea canephora</name>
    <name type="common">Robusta coffee</name>
    <dbReference type="NCBI Taxonomy" id="49390"/>
    <lineage>
        <taxon>Eukaryota</taxon>
        <taxon>Viridiplantae</taxon>
        <taxon>Streptophyta</taxon>
        <taxon>Embryophyta</taxon>
        <taxon>Tracheophyta</taxon>
        <taxon>Spermatophyta</taxon>
        <taxon>Magnoliopsida</taxon>
        <taxon>eudicotyledons</taxon>
        <taxon>Gunneridae</taxon>
        <taxon>Pentapetalae</taxon>
        <taxon>asterids</taxon>
        <taxon>lamiids</taxon>
        <taxon>Gentianales</taxon>
        <taxon>Rubiaceae</taxon>
        <taxon>Ixoroideae</taxon>
        <taxon>Gardenieae complex</taxon>
        <taxon>Bertiereae - Coffeeae clade</taxon>
        <taxon>Coffeeae</taxon>
        <taxon>Coffea</taxon>
    </lineage>
</organism>
<dbReference type="Gramene" id="CDP17479">
    <property type="protein sequence ID" value="CDP17479"/>
    <property type="gene ID" value="GSCOC_T00001847001"/>
</dbReference>
<keyword evidence="2" id="KW-1185">Reference proteome</keyword>
<accession>A0A068VA90</accession>
<dbReference type="EMBL" id="HG739247">
    <property type="protein sequence ID" value="CDP17479.1"/>
    <property type="molecule type" value="Genomic_DNA"/>
</dbReference>
<evidence type="ECO:0000313" key="2">
    <source>
        <dbReference type="Proteomes" id="UP000295252"/>
    </source>
</evidence>
<protein>
    <submittedName>
        <fullName evidence="1">DH200=94 genomic scaffold, scaffold_163</fullName>
    </submittedName>
</protein>
<dbReference type="InParanoid" id="A0A068VA90"/>